<evidence type="ECO:0000313" key="3">
    <source>
        <dbReference type="Proteomes" id="UP000659124"/>
    </source>
</evidence>
<evidence type="ECO:0008006" key="4">
    <source>
        <dbReference type="Google" id="ProtNLM"/>
    </source>
</evidence>
<evidence type="ECO:0000256" key="1">
    <source>
        <dbReference type="SAM" id="Phobius"/>
    </source>
</evidence>
<keyword evidence="1" id="KW-1133">Transmembrane helix</keyword>
<keyword evidence="1" id="KW-0472">Membrane</keyword>
<dbReference type="EMBL" id="JACVFC010000002">
    <property type="protein sequence ID" value="MBC9932178.1"/>
    <property type="molecule type" value="Genomic_DNA"/>
</dbReference>
<protein>
    <recommendedName>
        <fullName evidence="4">CRISPR-associated protein Cas5</fullName>
    </recommendedName>
</protein>
<name>A0ABR7TQC7_9BACT</name>
<dbReference type="RefSeq" id="WP_188089311.1">
    <property type="nucleotide sequence ID" value="NZ_JACVFC010000002.1"/>
</dbReference>
<evidence type="ECO:0000313" key="2">
    <source>
        <dbReference type="EMBL" id="MBC9932178.1"/>
    </source>
</evidence>
<comment type="caution">
    <text evidence="2">The sequence shown here is derived from an EMBL/GenBank/DDBJ whole genome shotgun (WGS) entry which is preliminary data.</text>
</comment>
<gene>
    <name evidence="2" type="ORF">ICL07_17465</name>
</gene>
<organism evidence="2 3">
    <name type="scientific">Chitinophaga qingshengii</name>
    <dbReference type="NCBI Taxonomy" id="1569794"/>
    <lineage>
        <taxon>Bacteria</taxon>
        <taxon>Pseudomonadati</taxon>
        <taxon>Bacteroidota</taxon>
        <taxon>Chitinophagia</taxon>
        <taxon>Chitinophagales</taxon>
        <taxon>Chitinophagaceae</taxon>
        <taxon>Chitinophaga</taxon>
    </lineage>
</organism>
<feature type="transmembrane region" description="Helical" evidence="1">
    <location>
        <begin position="20"/>
        <end position="41"/>
    </location>
</feature>
<keyword evidence="1" id="KW-0812">Transmembrane</keyword>
<sequence>MKNLLEVSFSGWTATPRMPFVLSGGAICLPVPTYSLLLGLIGCCIGRMVEPGEVAVGFHYSFDNTAKDLETRDRLAFDGKQLKPHPKGTDVYIREFHVKPTLTLWLDRLDWAAFFDSPVGTPSLGRSQDLLCIQSVREVAARPVAQGVLSGCLLPFAPQLQVGGRLAQLAEAYRDNDTIGGGRTATRIGMFVAVHWDSPAMVSLPGLYEVERDEGPLCFYLHRFHHESIVVLKM</sequence>
<accession>A0ABR7TQC7</accession>
<reference evidence="2 3" key="1">
    <citation type="submission" date="2020-09" db="EMBL/GenBank/DDBJ databases">
        <title>Genome sequences of type strains of Chitinophaga qingshengii and Chitinophaga varians.</title>
        <authorList>
            <person name="Kittiwongwattana C."/>
        </authorList>
    </citation>
    <scope>NUCLEOTIDE SEQUENCE [LARGE SCALE GENOMIC DNA]</scope>
    <source>
        <strain evidence="2 3">JCM 30026</strain>
    </source>
</reference>
<proteinExistence type="predicted"/>
<dbReference type="Proteomes" id="UP000659124">
    <property type="component" value="Unassembled WGS sequence"/>
</dbReference>
<keyword evidence="3" id="KW-1185">Reference proteome</keyword>